<feature type="region of interest" description="Disordered" evidence="8">
    <location>
        <begin position="258"/>
        <end position="290"/>
    </location>
</feature>
<dbReference type="InterPro" id="IPR011050">
    <property type="entry name" value="Pectin_lyase_fold/virulence"/>
</dbReference>
<evidence type="ECO:0000313" key="9">
    <source>
        <dbReference type="EMBL" id="TFJ86803.1"/>
    </source>
</evidence>
<dbReference type="AlphaFoldDB" id="A0A4D9D9V0"/>
<reference evidence="9" key="1">
    <citation type="submission" date="2019-01" db="EMBL/GenBank/DDBJ databases">
        <title>Nuclear Genome Assembly of the Microalgal Biofuel strain Nannochloropsis salina CCMP1776.</title>
        <authorList>
            <person name="Hovde B."/>
        </authorList>
    </citation>
    <scope>NUCLEOTIDE SEQUENCE [LARGE SCALE GENOMIC DNA]</scope>
    <source>
        <strain evidence="9">CCMP1776</strain>
    </source>
</reference>
<name>A0A4D9D9V0_9STRA</name>
<accession>A0A4D9D9V0</accession>
<keyword evidence="4" id="KW-0964">Secreted</keyword>
<keyword evidence="6" id="KW-0472">Membrane</keyword>
<evidence type="ECO:0008006" key="11">
    <source>
        <dbReference type="Google" id="ProtNLM"/>
    </source>
</evidence>
<evidence type="ECO:0000256" key="3">
    <source>
        <dbReference type="ARBA" id="ARBA00004613"/>
    </source>
</evidence>
<evidence type="ECO:0000256" key="8">
    <source>
        <dbReference type="SAM" id="MobiDB-lite"/>
    </source>
</evidence>
<evidence type="ECO:0000313" key="10">
    <source>
        <dbReference type="Proteomes" id="UP000355283"/>
    </source>
</evidence>
<keyword evidence="10" id="KW-1185">Reference proteome</keyword>
<feature type="compositionally biased region" description="Basic and acidic residues" evidence="8">
    <location>
        <begin position="274"/>
        <end position="283"/>
    </location>
</feature>
<dbReference type="GO" id="GO:0005576">
    <property type="term" value="C:extracellular region"/>
    <property type="evidence" value="ECO:0007669"/>
    <property type="project" value="UniProtKB-SubCell"/>
</dbReference>
<dbReference type="PANTHER" id="PTHR11319:SF35">
    <property type="entry name" value="OUTER MEMBRANE PROTEIN PMPC-RELATED"/>
    <property type="match status" value="1"/>
</dbReference>
<protein>
    <recommendedName>
        <fullName evidence="11">Right handed beta helix domain-containing protein</fullName>
    </recommendedName>
</protein>
<comment type="caution">
    <text evidence="9">The sequence shown here is derived from an EMBL/GenBank/DDBJ whole genome shotgun (WGS) entry which is preliminary data.</text>
</comment>
<keyword evidence="5" id="KW-0732">Signal</keyword>
<dbReference type="Proteomes" id="UP000355283">
    <property type="component" value="Unassembled WGS sequence"/>
</dbReference>
<evidence type="ECO:0000256" key="2">
    <source>
        <dbReference type="ARBA" id="ARBA00004442"/>
    </source>
</evidence>
<organism evidence="9 10">
    <name type="scientific">Nannochloropsis salina CCMP1776</name>
    <dbReference type="NCBI Taxonomy" id="1027361"/>
    <lineage>
        <taxon>Eukaryota</taxon>
        <taxon>Sar</taxon>
        <taxon>Stramenopiles</taxon>
        <taxon>Ochrophyta</taxon>
        <taxon>Eustigmatophyceae</taxon>
        <taxon>Eustigmatales</taxon>
        <taxon>Monodopsidaceae</taxon>
        <taxon>Microchloropsis</taxon>
        <taxon>Microchloropsis salina</taxon>
    </lineage>
</organism>
<dbReference type="SUPFAM" id="SSF51126">
    <property type="entry name" value="Pectin lyase-like"/>
    <property type="match status" value="1"/>
</dbReference>
<evidence type="ECO:0000256" key="6">
    <source>
        <dbReference type="ARBA" id="ARBA00023136"/>
    </source>
</evidence>
<dbReference type="EMBL" id="SDOX01000007">
    <property type="protein sequence ID" value="TFJ86803.1"/>
    <property type="molecule type" value="Genomic_DNA"/>
</dbReference>
<evidence type="ECO:0000256" key="5">
    <source>
        <dbReference type="ARBA" id="ARBA00022729"/>
    </source>
</evidence>
<dbReference type="Pfam" id="PF02415">
    <property type="entry name" value="Chlam_PMP"/>
    <property type="match status" value="1"/>
</dbReference>
<keyword evidence="7" id="KW-0998">Cell outer membrane</keyword>
<comment type="subcellular location">
    <subcellularLocation>
        <location evidence="1">Cell envelope</location>
    </subcellularLocation>
    <subcellularLocation>
        <location evidence="2">Cell outer membrane</location>
    </subcellularLocation>
    <subcellularLocation>
        <location evidence="3">Secreted</location>
    </subcellularLocation>
</comment>
<sequence>MLENETRSFIETRHSPFYVRDSKELNRALAILEHESQTWYRSEENRWWVDEGQESKHTKVEATASRRNEKNRHNKDKERESFFGRIYIVQPGDYILDRDFIFSDGFKLEISGVPNNDKHHKTDYSNLEHQNSNNGIPNNQKVVIHAAPKRRHFIFDDYAILKACDLTFVDGGCEIEGCYGGSMLFVNRATGKFDDVHFKNNIAWVGGALYAENARWLEFNHVSFDHNTADRKGGAVAIEQDRWEGNEKRIHNEHGKDISASASGVNDLDTFNEENTHGKNEDKKHKKRGRRISRVHFNQVLFTRNQADSGGAIFNAGSRTDVDDSHFSRNHARLGGAIYNNHRGRFLVRDSTFYANEASAKGGAIFNSGAMWILCSRFQDNQAPLGYDIFNNGHLKCTASTDFVKIDGNGEGYCHACVQPATAAPNVKVTPKRRVKKGTDEKSVKYYKDESGLFGGMFNKHNAGKQSGYVYDYYRKGESTAFDRWNGYYNAWDAEEADAQKDYAHSHDKNHHHAV</sequence>
<gene>
    <name evidence="9" type="ORF">NSK_001891</name>
</gene>
<evidence type="ECO:0000256" key="4">
    <source>
        <dbReference type="ARBA" id="ARBA00022525"/>
    </source>
</evidence>
<evidence type="ECO:0000256" key="7">
    <source>
        <dbReference type="ARBA" id="ARBA00023237"/>
    </source>
</evidence>
<dbReference type="PANTHER" id="PTHR11319">
    <property type="entry name" value="G PROTEIN-COUPLED RECEPTOR-RELATED"/>
    <property type="match status" value="1"/>
</dbReference>
<evidence type="ECO:0000256" key="1">
    <source>
        <dbReference type="ARBA" id="ARBA00004196"/>
    </source>
</evidence>
<dbReference type="InterPro" id="IPR003368">
    <property type="entry name" value="POMP_repeat"/>
</dbReference>
<proteinExistence type="predicted"/>